<organism evidence="2 3">
    <name type="scientific">Agromyces humatus</name>
    <dbReference type="NCBI Taxonomy" id="279573"/>
    <lineage>
        <taxon>Bacteria</taxon>
        <taxon>Bacillati</taxon>
        <taxon>Actinomycetota</taxon>
        <taxon>Actinomycetes</taxon>
        <taxon>Micrococcales</taxon>
        <taxon>Microbacteriaceae</taxon>
        <taxon>Agromyces</taxon>
    </lineage>
</organism>
<gene>
    <name evidence="2" type="ORF">GCM10009747_07940</name>
</gene>
<proteinExistence type="predicted"/>
<comment type="caution">
    <text evidence="2">The sequence shown here is derived from an EMBL/GenBank/DDBJ whole genome shotgun (WGS) entry which is preliminary data.</text>
</comment>
<feature type="domain" description="SnoaL-like" evidence="1">
    <location>
        <begin position="8"/>
        <end position="97"/>
    </location>
</feature>
<dbReference type="EMBL" id="BAAANH010000001">
    <property type="protein sequence ID" value="GAA1752623.1"/>
    <property type="molecule type" value="Genomic_DNA"/>
</dbReference>
<keyword evidence="3" id="KW-1185">Reference proteome</keyword>
<evidence type="ECO:0000313" key="2">
    <source>
        <dbReference type="EMBL" id="GAA1752623.1"/>
    </source>
</evidence>
<sequence>MPDEVIGRLVVAVNDHDLEALVALFDPDYDSRQPAHPARAFVGRSQVRANWEAMFAGIPDLRAELLRSAQHGDTTWCEWVWSGTRADEQPFEVRGVTSPGDRRSALDACPCRGHADRIRQPQRRGIPRERAGLMNPTAELTTDLTTEKIACAFSSHRFEVALPHLADDVVWTLVGSDPLIGLKAVRKATERTAKDLAGVTTEFQRQRTVVGEDSVAVDSLARYTDATGDVSIVASCDVYDFDNGRITEIVSYTVELSR</sequence>
<name>A0ABP4WDY5_9MICO</name>
<reference evidence="3" key="1">
    <citation type="journal article" date="2019" name="Int. J. Syst. Evol. Microbiol.">
        <title>The Global Catalogue of Microorganisms (GCM) 10K type strain sequencing project: providing services to taxonomists for standard genome sequencing and annotation.</title>
        <authorList>
            <consortium name="The Broad Institute Genomics Platform"/>
            <consortium name="The Broad Institute Genome Sequencing Center for Infectious Disease"/>
            <person name="Wu L."/>
            <person name="Ma J."/>
        </authorList>
    </citation>
    <scope>NUCLEOTIDE SEQUENCE [LARGE SCALE GENOMIC DNA]</scope>
    <source>
        <strain evidence="3">JCM 14319</strain>
    </source>
</reference>
<protein>
    <recommendedName>
        <fullName evidence="1">SnoaL-like domain-containing protein</fullName>
    </recommendedName>
</protein>
<evidence type="ECO:0000259" key="1">
    <source>
        <dbReference type="Pfam" id="PF12680"/>
    </source>
</evidence>
<dbReference type="InterPro" id="IPR037401">
    <property type="entry name" value="SnoaL-like"/>
</dbReference>
<dbReference type="Proteomes" id="UP001500506">
    <property type="component" value="Unassembled WGS sequence"/>
</dbReference>
<dbReference type="Pfam" id="PF12680">
    <property type="entry name" value="SnoaL_2"/>
    <property type="match status" value="2"/>
</dbReference>
<feature type="domain" description="SnoaL-like" evidence="1">
    <location>
        <begin position="152"/>
        <end position="249"/>
    </location>
</feature>
<dbReference type="SUPFAM" id="SSF54427">
    <property type="entry name" value="NTF2-like"/>
    <property type="match status" value="2"/>
</dbReference>
<accession>A0ABP4WDY5</accession>
<dbReference type="Gene3D" id="3.10.450.50">
    <property type="match status" value="2"/>
</dbReference>
<evidence type="ECO:0000313" key="3">
    <source>
        <dbReference type="Proteomes" id="UP001500506"/>
    </source>
</evidence>
<dbReference type="InterPro" id="IPR032710">
    <property type="entry name" value="NTF2-like_dom_sf"/>
</dbReference>